<dbReference type="InterPro" id="IPR010998">
    <property type="entry name" value="Integrase_recombinase_N"/>
</dbReference>
<dbReference type="InterPro" id="IPR002104">
    <property type="entry name" value="Integrase_catalytic"/>
</dbReference>
<evidence type="ECO:0000256" key="2">
    <source>
        <dbReference type="ARBA" id="ARBA00023125"/>
    </source>
</evidence>
<dbReference type="Pfam" id="PF00589">
    <property type="entry name" value="Phage_integrase"/>
    <property type="match status" value="1"/>
</dbReference>
<dbReference type="GO" id="GO:0015074">
    <property type="term" value="P:DNA integration"/>
    <property type="evidence" value="ECO:0007669"/>
    <property type="project" value="UniProtKB-KW"/>
</dbReference>
<keyword evidence="8" id="KW-1185">Reference proteome</keyword>
<dbReference type="SUPFAM" id="SSF56349">
    <property type="entry name" value="DNA breaking-rejoining enzymes"/>
    <property type="match status" value="1"/>
</dbReference>
<dbReference type="STRING" id="504798.SAMN05421871_11149"/>
<dbReference type="Proteomes" id="UP000199651">
    <property type="component" value="Unassembled WGS sequence"/>
</dbReference>
<dbReference type="PROSITE" id="PS51898">
    <property type="entry name" value="TYR_RECOMBINASE"/>
    <property type="match status" value="1"/>
</dbReference>
<dbReference type="Gene3D" id="1.10.150.130">
    <property type="match status" value="1"/>
</dbReference>
<dbReference type="EMBL" id="FNJB01000009">
    <property type="protein sequence ID" value="SDP50303.1"/>
    <property type="molecule type" value="Genomic_DNA"/>
</dbReference>
<gene>
    <name evidence="7" type="ORF">SAMN05192558_109326</name>
</gene>
<reference evidence="8" key="1">
    <citation type="submission" date="2016-10" db="EMBL/GenBank/DDBJ databases">
        <authorList>
            <person name="Varghese N."/>
            <person name="Submissions S."/>
        </authorList>
    </citation>
    <scope>NUCLEOTIDE SEQUENCE [LARGE SCALE GENOMIC DNA]</scope>
    <source>
        <strain evidence="8">IBRC-M 10655</strain>
    </source>
</reference>
<keyword evidence="3" id="KW-0233">DNA recombination</keyword>
<evidence type="ECO:0000313" key="7">
    <source>
        <dbReference type="EMBL" id="SDP50303.1"/>
    </source>
</evidence>
<dbReference type="InterPro" id="IPR011010">
    <property type="entry name" value="DNA_brk_join_enz"/>
</dbReference>
<name>A0A1H0T8B2_9PSEU</name>
<accession>A0A1H0T8B2</accession>
<organism evidence="7 8">
    <name type="scientific">Actinokineospora alba</name>
    <dbReference type="NCBI Taxonomy" id="504798"/>
    <lineage>
        <taxon>Bacteria</taxon>
        <taxon>Bacillati</taxon>
        <taxon>Actinomycetota</taxon>
        <taxon>Actinomycetes</taxon>
        <taxon>Pseudonocardiales</taxon>
        <taxon>Pseudonocardiaceae</taxon>
        <taxon>Actinokineospora</taxon>
    </lineage>
</organism>
<dbReference type="GO" id="GO:0006310">
    <property type="term" value="P:DNA recombination"/>
    <property type="evidence" value="ECO:0007669"/>
    <property type="project" value="UniProtKB-KW"/>
</dbReference>
<sequence>MVRKKKNTRNPNGRSSIYFGADGYWHGRVTMGVKDDGSTDRRHVKRKEHDDVVQEVQKLERQRDGGVVKKSGAAPTVAEWLTHWVENISAPTVRYRTIQGYRIDVYNHLIPRIGKHRMDKIEPEHFEKVYAALIKAGNKPGMAHHVHRTARIAFGEARRRKVITEQPFDLVKPPRLDEEEVEPFEPEEIQALMAAAMNRRNGVRFILALALGTRKGETLGFKWSRLNKTTKLLRVSKQRQRHTYEHGCINPARCAEPHHKTEPCKETCKRHKNCPPPCRPDCVKHAMHCPQRVGGVMEVDVKSKAGRRGIRLPDALFDLLIAHKEVQDKEREIAADLWHDEDFMFAQPNGKAIDPRTDHNDWKALLAEADVRDARLHDARHTAATVLLLLGVPERAVMDLMGWSNATMAQRYQHVTAALRNDIAAQLNGFLWKPK</sequence>
<dbReference type="Gene3D" id="1.10.443.10">
    <property type="entry name" value="Intergrase catalytic core"/>
    <property type="match status" value="1"/>
</dbReference>
<dbReference type="PROSITE" id="PS51900">
    <property type="entry name" value="CB"/>
    <property type="match status" value="1"/>
</dbReference>
<evidence type="ECO:0000313" key="8">
    <source>
        <dbReference type="Proteomes" id="UP000199651"/>
    </source>
</evidence>
<dbReference type="RefSeq" id="WP_091380372.1">
    <property type="nucleotide sequence ID" value="NZ_FNDV01000011.1"/>
</dbReference>
<dbReference type="InterPro" id="IPR044068">
    <property type="entry name" value="CB"/>
</dbReference>
<keyword evidence="1" id="KW-0229">DNA integration</keyword>
<dbReference type="Pfam" id="PF14659">
    <property type="entry name" value="Phage_int_SAM_3"/>
    <property type="match status" value="1"/>
</dbReference>
<dbReference type="GO" id="GO:0003677">
    <property type="term" value="F:DNA binding"/>
    <property type="evidence" value="ECO:0007669"/>
    <property type="project" value="UniProtKB-UniRule"/>
</dbReference>
<keyword evidence="2 4" id="KW-0238">DNA-binding</keyword>
<proteinExistence type="predicted"/>
<dbReference type="PANTHER" id="PTHR30349">
    <property type="entry name" value="PHAGE INTEGRASE-RELATED"/>
    <property type="match status" value="1"/>
</dbReference>
<evidence type="ECO:0000259" key="6">
    <source>
        <dbReference type="PROSITE" id="PS51900"/>
    </source>
</evidence>
<feature type="domain" description="Tyr recombinase" evidence="5">
    <location>
        <begin position="179"/>
        <end position="426"/>
    </location>
</feature>
<evidence type="ECO:0000256" key="1">
    <source>
        <dbReference type="ARBA" id="ARBA00022908"/>
    </source>
</evidence>
<dbReference type="InterPro" id="IPR004107">
    <property type="entry name" value="Integrase_SAM-like_N"/>
</dbReference>
<evidence type="ECO:0000256" key="3">
    <source>
        <dbReference type="ARBA" id="ARBA00023172"/>
    </source>
</evidence>
<evidence type="ECO:0000256" key="4">
    <source>
        <dbReference type="PROSITE-ProRule" id="PRU01248"/>
    </source>
</evidence>
<dbReference type="InterPro" id="IPR050090">
    <property type="entry name" value="Tyrosine_recombinase_XerCD"/>
</dbReference>
<protein>
    <submittedName>
        <fullName evidence="7">Phage integrase, N-terminal SAM-like domain</fullName>
    </submittedName>
</protein>
<evidence type="ECO:0000259" key="5">
    <source>
        <dbReference type="PROSITE" id="PS51898"/>
    </source>
</evidence>
<dbReference type="PANTHER" id="PTHR30349:SF91">
    <property type="entry name" value="INTA PROTEIN"/>
    <property type="match status" value="1"/>
</dbReference>
<dbReference type="OrthoDB" id="9805859at2"/>
<feature type="domain" description="Core-binding (CB)" evidence="6">
    <location>
        <begin position="75"/>
        <end position="158"/>
    </location>
</feature>
<dbReference type="InterPro" id="IPR013762">
    <property type="entry name" value="Integrase-like_cat_sf"/>
</dbReference>
<dbReference type="AlphaFoldDB" id="A0A1H0T8B2"/>